<evidence type="ECO:0000313" key="5">
    <source>
        <dbReference type="Proteomes" id="UP001159427"/>
    </source>
</evidence>
<sequence>MFQMSNSLKLQWLDHFDGSWSREDVGTLATRQGVVFLHQKLINNKETLPIPHATLELRGPNLPEYERGLTSVSCQEQDEFLNDILYSQLSLARTVCCDSPFYCTLRRRILVLQRIFFALTNKYHCLSSKPVTCLKKSNCDKSTGITKDNVTTSETKEGSAVLVEMGVKTGLSLLFALFRQSWQFNNGQLCHDVLLTACDVLSSIPPLSLSNESKLPPMGLDCLRQVTSFLKGVLSPSSAADALGRQLACELFLRITALRGSLKYLLEWMEIALSVTCISTNDGNKPAFQTGISVKCLRDILIQIRKSMSCSASTTPLSSPKKNETNNIPEPELPSAESGLLSLPTAAICLLQEIVRLSKEYKKSCINPGVNTLHVNGSKPLSSDEVFVWGSNSSHQLAEGSTDKILSAKLSASFGSALQVEAGQYCTFIISPEGTLHACGKGSYGRLGLGDSVNQQQLKRVSVLADCVVKKVSSSKGSDGHTLALTSDGQVYSWGDGDYGKLGHGNSQTHKTPKLIEGSLSGKVVSMIMAGYRHSAAVTEDGDLYTWGEGDYGRLGCGDNNSRNVPTLVKDVSNVGQVACGSAHTLCVSKDGRTTWSFGSGDNGKNSSCFTNVCCNGEGKQAFRRA</sequence>
<dbReference type="PROSITE" id="PS50012">
    <property type="entry name" value="RCC1_3"/>
    <property type="match status" value="3"/>
</dbReference>
<feature type="region of interest" description="Disordered" evidence="3">
    <location>
        <begin position="311"/>
        <end position="335"/>
    </location>
</feature>
<dbReference type="InterPro" id="IPR000408">
    <property type="entry name" value="Reg_chr_condens"/>
</dbReference>
<dbReference type="Proteomes" id="UP001159427">
    <property type="component" value="Unassembled WGS sequence"/>
</dbReference>
<dbReference type="PRINTS" id="PR00633">
    <property type="entry name" value="RCCNDNSATION"/>
</dbReference>
<feature type="repeat" description="RCC1" evidence="2">
    <location>
        <begin position="489"/>
        <end position="541"/>
    </location>
</feature>
<comment type="caution">
    <text evidence="4">The sequence shown here is derived from an EMBL/GenBank/DDBJ whole genome shotgun (WGS) entry which is preliminary data.</text>
</comment>
<keyword evidence="1" id="KW-0677">Repeat</keyword>
<dbReference type="PANTHER" id="PTHR22872:SF6">
    <property type="entry name" value="E3 UBIQUITIN-PROTEIN LIGASE HERC1-RELATED"/>
    <property type="match status" value="1"/>
</dbReference>
<reference evidence="4 5" key="1">
    <citation type="submission" date="2022-05" db="EMBL/GenBank/DDBJ databases">
        <authorList>
            <consortium name="Genoscope - CEA"/>
            <person name="William W."/>
        </authorList>
    </citation>
    <scope>NUCLEOTIDE SEQUENCE [LARGE SCALE GENOMIC DNA]</scope>
</reference>
<dbReference type="PANTHER" id="PTHR22872">
    <property type="entry name" value="BTK-BINDING PROTEIN-RELATED"/>
    <property type="match status" value="1"/>
</dbReference>
<evidence type="ECO:0000256" key="1">
    <source>
        <dbReference type="ARBA" id="ARBA00022737"/>
    </source>
</evidence>
<feature type="repeat" description="RCC1" evidence="2">
    <location>
        <begin position="434"/>
        <end position="488"/>
    </location>
</feature>
<accession>A0ABN8M8T5</accession>
<evidence type="ECO:0008006" key="6">
    <source>
        <dbReference type="Google" id="ProtNLM"/>
    </source>
</evidence>
<name>A0ABN8M8T5_9CNID</name>
<proteinExistence type="predicted"/>
<evidence type="ECO:0000256" key="2">
    <source>
        <dbReference type="PROSITE-ProRule" id="PRU00235"/>
    </source>
</evidence>
<dbReference type="InterPro" id="IPR051625">
    <property type="entry name" value="Signaling_Regulatory_Domain"/>
</dbReference>
<organism evidence="4 5">
    <name type="scientific">Porites evermanni</name>
    <dbReference type="NCBI Taxonomy" id="104178"/>
    <lineage>
        <taxon>Eukaryota</taxon>
        <taxon>Metazoa</taxon>
        <taxon>Cnidaria</taxon>
        <taxon>Anthozoa</taxon>
        <taxon>Hexacorallia</taxon>
        <taxon>Scleractinia</taxon>
        <taxon>Fungiina</taxon>
        <taxon>Poritidae</taxon>
        <taxon>Porites</taxon>
    </lineage>
</organism>
<dbReference type="Gene3D" id="2.130.10.30">
    <property type="entry name" value="Regulator of chromosome condensation 1/beta-lactamase-inhibitor protein II"/>
    <property type="match status" value="1"/>
</dbReference>
<evidence type="ECO:0000256" key="3">
    <source>
        <dbReference type="SAM" id="MobiDB-lite"/>
    </source>
</evidence>
<feature type="compositionally biased region" description="Polar residues" evidence="3">
    <location>
        <begin position="311"/>
        <end position="328"/>
    </location>
</feature>
<dbReference type="Pfam" id="PF00415">
    <property type="entry name" value="RCC1"/>
    <property type="match status" value="3"/>
</dbReference>
<keyword evidence="5" id="KW-1185">Reference proteome</keyword>
<dbReference type="EMBL" id="CALNXI010000303">
    <property type="protein sequence ID" value="CAH3024414.1"/>
    <property type="molecule type" value="Genomic_DNA"/>
</dbReference>
<dbReference type="InterPro" id="IPR009091">
    <property type="entry name" value="RCC1/BLIP-II"/>
</dbReference>
<evidence type="ECO:0000313" key="4">
    <source>
        <dbReference type="EMBL" id="CAH3024414.1"/>
    </source>
</evidence>
<gene>
    <name evidence="4" type="ORF">PEVE_00022843</name>
</gene>
<feature type="repeat" description="RCC1" evidence="2">
    <location>
        <begin position="542"/>
        <end position="591"/>
    </location>
</feature>
<protein>
    <recommendedName>
        <fullName evidence="6">E3 ubiquitin-protein ligase HERC1</fullName>
    </recommendedName>
</protein>
<dbReference type="SUPFAM" id="SSF50985">
    <property type="entry name" value="RCC1/BLIP-II"/>
    <property type="match status" value="1"/>
</dbReference>